<proteinExistence type="predicted"/>
<dbReference type="Proteomes" id="UP001589568">
    <property type="component" value="Unassembled WGS sequence"/>
</dbReference>
<dbReference type="RefSeq" id="WP_345385125.1">
    <property type="nucleotide sequence ID" value="NZ_BAAAXS010000001.1"/>
</dbReference>
<dbReference type="EMBL" id="JBHMCF010000041">
    <property type="protein sequence ID" value="MFB9475310.1"/>
    <property type="molecule type" value="Genomic_DNA"/>
</dbReference>
<sequence length="103" mass="11357">MVAGPPHYALLAKDGPWQAQPGQPELVGELPLELARTVTGAISDVIRLRAMALQKGESVETISTEDIRKDLKDGQFWQQIVEAGGLLLDGLIEALKKEEQRRR</sequence>
<keyword evidence="2" id="KW-1185">Reference proteome</keyword>
<reference evidence="1 2" key="1">
    <citation type="submission" date="2024-09" db="EMBL/GenBank/DDBJ databases">
        <authorList>
            <person name="Sun Q."/>
            <person name="Mori K."/>
        </authorList>
    </citation>
    <scope>NUCLEOTIDE SEQUENCE [LARGE SCALE GENOMIC DNA]</scope>
    <source>
        <strain evidence="1 2">JCM 3324</strain>
    </source>
</reference>
<gene>
    <name evidence="1" type="ORF">ACFFR3_37975</name>
</gene>
<organism evidence="1 2">
    <name type="scientific">Nonomuraea salmonea</name>
    <dbReference type="NCBI Taxonomy" id="46181"/>
    <lineage>
        <taxon>Bacteria</taxon>
        <taxon>Bacillati</taxon>
        <taxon>Actinomycetota</taxon>
        <taxon>Actinomycetes</taxon>
        <taxon>Streptosporangiales</taxon>
        <taxon>Streptosporangiaceae</taxon>
        <taxon>Nonomuraea</taxon>
    </lineage>
</organism>
<name>A0ABV5NYB3_9ACTN</name>
<protein>
    <submittedName>
        <fullName evidence="1">Uncharacterized protein</fullName>
    </submittedName>
</protein>
<evidence type="ECO:0000313" key="1">
    <source>
        <dbReference type="EMBL" id="MFB9475310.1"/>
    </source>
</evidence>
<evidence type="ECO:0000313" key="2">
    <source>
        <dbReference type="Proteomes" id="UP001589568"/>
    </source>
</evidence>
<comment type="caution">
    <text evidence="1">The sequence shown here is derived from an EMBL/GenBank/DDBJ whole genome shotgun (WGS) entry which is preliminary data.</text>
</comment>
<accession>A0ABV5NYB3</accession>